<dbReference type="Proteomes" id="UP000259273">
    <property type="component" value="Unassembled WGS sequence"/>
</dbReference>
<keyword evidence="2" id="KW-0413">Isomerase</keyword>
<reference evidence="2 3" key="1">
    <citation type="journal article" date="2018" name="Nat. Biotechnol.">
        <title>A standardized bacterial taxonomy based on genome phylogeny substantially revises the tree of life.</title>
        <authorList>
            <person name="Parks D.H."/>
            <person name="Chuvochina M."/>
            <person name="Waite D.W."/>
            <person name="Rinke C."/>
            <person name="Skarshewski A."/>
            <person name="Chaumeil P.A."/>
            <person name="Hugenholtz P."/>
        </authorList>
    </citation>
    <scope>NUCLEOTIDE SEQUENCE [LARGE SCALE GENOMIC DNA]</scope>
    <source>
        <strain evidence="2">UBA9158</strain>
    </source>
</reference>
<dbReference type="STRING" id="1121937.GCA_000423125_00009"/>
<dbReference type="EMBL" id="DMND01000172">
    <property type="protein sequence ID" value="HAN28517.1"/>
    <property type="molecule type" value="Genomic_DNA"/>
</dbReference>
<dbReference type="GO" id="GO:0003755">
    <property type="term" value="F:peptidyl-prolyl cis-trans isomerase activity"/>
    <property type="evidence" value="ECO:0007669"/>
    <property type="project" value="InterPro"/>
</dbReference>
<evidence type="ECO:0000313" key="3">
    <source>
        <dbReference type="Proteomes" id="UP000259273"/>
    </source>
</evidence>
<feature type="domain" description="PpiC" evidence="1">
    <location>
        <begin position="154"/>
        <end position="282"/>
    </location>
</feature>
<accession>A0A3C1KPC2</accession>
<dbReference type="AlphaFoldDB" id="A0A3C1KPC2"/>
<evidence type="ECO:0000259" key="1">
    <source>
        <dbReference type="Pfam" id="PF13145"/>
    </source>
</evidence>
<name>A0A3C1KPC2_9GAMM</name>
<proteinExistence type="predicted"/>
<sequence length="312" mass="35328">MVLRPAFLRAPWFHFLLLGAVLYFAQAQLFPPPKPVVGPLPQARIDTLIGQWVALTGRSPEPAEVQRMTRNELEQDMLFQHALGLELHRHDPVVQQRLLLNMRFLGLADPAANDEALFEEALAMRLHLGDEVVRRRMIQVMEQLILASNPPAAPTDAEIQADYAARSAELERPPRYSLQHIYFNREREPEVPALAKRMRTESMTPADALPLSSPFLHGHAFRNQTPEQLARLFGAVFVDKLTSGSAATDTWIGPLRSAFGLHLVWLDDFTPARPARLEEVREQLARDLSQQARSRALQAGIERLATTYEFRL</sequence>
<comment type="caution">
    <text evidence="2">The sequence shown here is derived from an EMBL/GenBank/DDBJ whole genome shotgun (WGS) entry which is preliminary data.</text>
</comment>
<dbReference type="Pfam" id="PF13145">
    <property type="entry name" value="Rotamase_2"/>
    <property type="match status" value="1"/>
</dbReference>
<organism evidence="2 3">
    <name type="scientific">Haliea salexigens</name>
    <dbReference type="NCBI Taxonomy" id="287487"/>
    <lineage>
        <taxon>Bacteria</taxon>
        <taxon>Pseudomonadati</taxon>
        <taxon>Pseudomonadota</taxon>
        <taxon>Gammaproteobacteria</taxon>
        <taxon>Cellvibrionales</taxon>
        <taxon>Halieaceae</taxon>
        <taxon>Haliea</taxon>
    </lineage>
</organism>
<gene>
    <name evidence="2" type="ORF">DCP75_12500</name>
</gene>
<evidence type="ECO:0000313" key="2">
    <source>
        <dbReference type="EMBL" id="HAN28517.1"/>
    </source>
</evidence>
<protein>
    <submittedName>
        <fullName evidence="2">Peptidyl-prolyl cis-trans isomerase</fullName>
    </submittedName>
</protein>
<dbReference type="InterPro" id="IPR000297">
    <property type="entry name" value="PPIase_PpiC"/>
</dbReference>